<name>A0A914YB21_9BILA</name>
<dbReference type="AlphaFoldDB" id="A0A914YB21"/>
<reference evidence="2" key="1">
    <citation type="submission" date="2022-11" db="UniProtKB">
        <authorList>
            <consortium name="WormBaseParasite"/>
        </authorList>
    </citation>
    <scope>IDENTIFICATION</scope>
</reference>
<sequence length="83" mass="9749">MGEERVTFCQIDAELHNSKAPTSNSIIKELNPVQFILNFVNEKSPYIPIFNVPYLSHPHQKITFINVQNEECEKAFKFNEYFK</sequence>
<evidence type="ECO:0000313" key="2">
    <source>
        <dbReference type="WBParaSite" id="PSU_v2.g1741.t1"/>
    </source>
</evidence>
<proteinExistence type="predicted"/>
<dbReference type="Proteomes" id="UP000887577">
    <property type="component" value="Unplaced"/>
</dbReference>
<keyword evidence="1" id="KW-1185">Reference proteome</keyword>
<dbReference type="WBParaSite" id="PSU_v2.g1741.t1">
    <property type="protein sequence ID" value="PSU_v2.g1741.t1"/>
    <property type="gene ID" value="PSU_v2.g1741"/>
</dbReference>
<accession>A0A914YB21</accession>
<protein>
    <submittedName>
        <fullName evidence="2">Uncharacterized protein</fullName>
    </submittedName>
</protein>
<evidence type="ECO:0000313" key="1">
    <source>
        <dbReference type="Proteomes" id="UP000887577"/>
    </source>
</evidence>
<organism evidence="1 2">
    <name type="scientific">Panagrolaimus superbus</name>
    <dbReference type="NCBI Taxonomy" id="310955"/>
    <lineage>
        <taxon>Eukaryota</taxon>
        <taxon>Metazoa</taxon>
        <taxon>Ecdysozoa</taxon>
        <taxon>Nematoda</taxon>
        <taxon>Chromadorea</taxon>
        <taxon>Rhabditida</taxon>
        <taxon>Tylenchina</taxon>
        <taxon>Panagrolaimomorpha</taxon>
        <taxon>Panagrolaimoidea</taxon>
        <taxon>Panagrolaimidae</taxon>
        <taxon>Panagrolaimus</taxon>
    </lineage>
</organism>